<dbReference type="RefSeq" id="WP_149475087.1">
    <property type="nucleotide sequence ID" value="NZ_JAGGMB010000001.1"/>
</dbReference>
<dbReference type="AlphaFoldDB" id="A0A9X0YS14"/>
<dbReference type="PANTHER" id="PTHR34136">
    <property type="match status" value="1"/>
</dbReference>
<dbReference type="EC" id="2.4.1.187" evidence="3"/>
<dbReference type="PANTHER" id="PTHR34136:SF1">
    <property type="entry name" value="UDP-N-ACETYL-D-MANNOSAMINURONIC ACID TRANSFERASE"/>
    <property type="match status" value="1"/>
</dbReference>
<dbReference type="Proteomes" id="UP001138793">
    <property type="component" value="Unassembled WGS sequence"/>
</dbReference>
<evidence type="ECO:0000313" key="4">
    <source>
        <dbReference type="Proteomes" id="UP001138793"/>
    </source>
</evidence>
<organism evidence="3 4">
    <name type="scientific">Oceanobacillus polygoni</name>
    <dbReference type="NCBI Taxonomy" id="1235259"/>
    <lineage>
        <taxon>Bacteria</taxon>
        <taxon>Bacillati</taxon>
        <taxon>Bacillota</taxon>
        <taxon>Bacilli</taxon>
        <taxon>Bacillales</taxon>
        <taxon>Bacillaceae</taxon>
        <taxon>Oceanobacillus</taxon>
    </lineage>
</organism>
<reference evidence="3" key="1">
    <citation type="submission" date="2021-03" db="EMBL/GenBank/DDBJ databases">
        <title>Genomic Encyclopedia of Type Strains, Phase IV (KMG-IV): sequencing the most valuable type-strain genomes for metagenomic binning, comparative biology and taxonomic classification.</title>
        <authorList>
            <person name="Goeker M."/>
        </authorList>
    </citation>
    <scope>NUCLEOTIDE SEQUENCE</scope>
    <source>
        <strain evidence="3">DSM 107338</strain>
    </source>
</reference>
<sequence length="244" mass="28264">MTRELNAVNIEGIEVINTTKKDFLHYHLYPRLNRKQQSFVVFADTATLMHANKDITYKQIIQSADYVVPNGEGIVSAAKYKKQPFIERIEAYDMILDLLKFAEVQGLSCYFLGGKDYINEKTVLEVEKKFPSVRIAGHHHGAISIEDSHIAENVKQANPDLIFVSLKKAKQEQWIATYKNQFQKGMFIGVGDSFELLADERKQTPRKWKRVNLEWLYRLLQKPTRFGQTISKIGFVLHLIFKNK</sequence>
<dbReference type="OrthoDB" id="9771846at2"/>
<comment type="caution">
    <text evidence="3">The sequence shown here is derived from an EMBL/GenBank/DDBJ whole genome shotgun (WGS) entry which is preliminary data.</text>
</comment>
<name>A0A9X0YS14_9BACI</name>
<evidence type="ECO:0000256" key="1">
    <source>
        <dbReference type="ARBA" id="ARBA00022676"/>
    </source>
</evidence>
<keyword evidence="4" id="KW-1185">Reference proteome</keyword>
<proteinExistence type="predicted"/>
<protein>
    <submittedName>
        <fullName evidence="3">N-acetylglucosaminyldiphosphoundecaprenol N-acetyl-beta-D-mannosaminyltransferase</fullName>
        <ecNumber evidence="3">2.4.1.187</ecNumber>
    </submittedName>
</protein>
<dbReference type="EMBL" id="JAGGMB010000001">
    <property type="protein sequence ID" value="MBP2076154.1"/>
    <property type="molecule type" value="Genomic_DNA"/>
</dbReference>
<keyword evidence="1 3" id="KW-0328">Glycosyltransferase</keyword>
<dbReference type="GO" id="GO:0047244">
    <property type="term" value="F:N-acetylglucosaminyldiphosphoundecaprenol N-acetyl-beta-D-mannosaminyltransferase activity"/>
    <property type="evidence" value="ECO:0007669"/>
    <property type="project" value="UniProtKB-EC"/>
</dbReference>
<dbReference type="CDD" id="cd06533">
    <property type="entry name" value="Glyco_transf_WecG_TagA"/>
    <property type="match status" value="1"/>
</dbReference>
<dbReference type="NCBIfam" id="TIGR00696">
    <property type="entry name" value="wecG_tagA_cpsF"/>
    <property type="match status" value="1"/>
</dbReference>
<accession>A0A9X0YS14</accession>
<evidence type="ECO:0000256" key="2">
    <source>
        <dbReference type="ARBA" id="ARBA00022679"/>
    </source>
</evidence>
<evidence type="ECO:0000313" key="3">
    <source>
        <dbReference type="EMBL" id="MBP2076154.1"/>
    </source>
</evidence>
<gene>
    <name evidence="3" type="ORF">J2Z64_000365</name>
</gene>
<dbReference type="Pfam" id="PF03808">
    <property type="entry name" value="Glyco_tran_WecG"/>
    <property type="match status" value="1"/>
</dbReference>
<dbReference type="InterPro" id="IPR004629">
    <property type="entry name" value="WecG_TagA_CpsF"/>
</dbReference>
<keyword evidence="2 3" id="KW-0808">Transferase</keyword>